<keyword evidence="6" id="KW-1133">Transmembrane helix</keyword>
<dbReference type="GO" id="GO:0032991">
    <property type="term" value="C:protein-containing complex"/>
    <property type="evidence" value="ECO:0007669"/>
    <property type="project" value="TreeGrafter"/>
</dbReference>
<dbReference type="AlphaFoldDB" id="A0A182EIX7"/>
<accession>A0A182EIX7</accession>
<dbReference type="GO" id="GO:0045197">
    <property type="term" value="P:establishment or maintenance of epithelial cell apical/basal polarity"/>
    <property type="evidence" value="ECO:0007669"/>
    <property type="project" value="TreeGrafter"/>
</dbReference>
<dbReference type="GO" id="GO:0007157">
    <property type="term" value="P:heterophilic cell-cell adhesion via plasma membrane cell adhesion molecules"/>
    <property type="evidence" value="ECO:0007669"/>
    <property type="project" value="TreeGrafter"/>
</dbReference>
<dbReference type="InterPro" id="IPR051022">
    <property type="entry name" value="Notch_Cell-Fate_Det"/>
</dbReference>
<reference evidence="10" key="1">
    <citation type="submission" date="2016-06" db="UniProtKB">
        <authorList>
            <consortium name="WormBaseParasite"/>
        </authorList>
    </citation>
    <scope>IDENTIFICATION</scope>
</reference>
<feature type="disulfide bond" evidence="5">
    <location>
        <begin position="301"/>
        <end position="310"/>
    </location>
</feature>
<dbReference type="SMART" id="SM00181">
    <property type="entry name" value="EGF"/>
    <property type="match status" value="4"/>
</dbReference>
<evidence type="ECO:0000259" key="7">
    <source>
        <dbReference type="PROSITE" id="PS50026"/>
    </source>
</evidence>
<evidence type="ECO:0000256" key="4">
    <source>
        <dbReference type="ARBA" id="ARBA00023157"/>
    </source>
</evidence>
<keyword evidence="4 5" id="KW-1015">Disulfide bond</keyword>
<name>A0A182EIX7_ONCOC</name>
<evidence type="ECO:0000256" key="2">
    <source>
        <dbReference type="ARBA" id="ARBA00022729"/>
    </source>
</evidence>
<feature type="domain" description="EGF-like" evidence="7">
    <location>
        <begin position="241"/>
        <end position="272"/>
    </location>
</feature>
<dbReference type="SUPFAM" id="SSF57196">
    <property type="entry name" value="EGF/Laminin"/>
    <property type="match status" value="2"/>
</dbReference>
<feature type="domain" description="EGF-like" evidence="7">
    <location>
        <begin position="312"/>
        <end position="346"/>
    </location>
</feature>
<evidence type="ECO:0000313" key="8">
    <source>
        <dbReference type="EMBL" id="VDK88191.1"/>
    </source>
</evidence>
<dbReference type="Gene3D" id="2.10.25.10">
    <property type="entry name" value="Laminin"/>
    <property type="match status" value="2"/>
</dbReference>
<dbReference type="Proteomes" id="UP000271087">
    <property type="component" value="Unassembled WGS sequence"/>
</dbReference>
<dbReference type="WBParaSite" id="nOo.2.0.1.t08060-RA">
    <property type="protein sequence ID" value="nOo.2.0.1.t08060-RA"/>
    <property type="gene ID" value="nOo.2.0.1.g08060"/>
</dbReference>
<feature type="disulfide bond" evidence="5">
    <location>
        <begin position="315"/>
        <end position="325"/>
    </location>
</feature>
<sequence>MTNLLIVVDSSNGNHLGNCVSFAPRDNKWRRFFWVLTDKSLICNSTDNEPSKIDFPSSNSPRTFSLRILAQQGPKCFADMIVQNEHLKGCPPKLQRNLFQEMSLECNCSIPRIIDNTDNINARSGAFRFVNPTITTSSGNLSLSRDLSPGISRNISNSKLIETIPKVIAVSSINTTTVNPIEISIATKDSVNIPIHIHQNSELSSSIAQELPVSTTTHESLSSLSPNLSSSLPAVDIARINAETCKDIQCQNNGICIGGTAICICPEGFLGSKCEINLCANVRCINGGICRANGNIPRCQCQPGTTGTFCEEVICNPRCEQGGTCELEGNITVCRCPKGTFGVNCNIIDPCSSNNEICRKYDNDARCQLDSDNFALISPVPVNATFKCLCLNEKSEWIDCKELQKNDHDSMMDSTITTALMSMLQPDIINPEILHENLDQFRSDQRFVSSFPKRKNFSNLFPNSFLFSPLTSTTPDASSFIRPDDDLNQPRKFEMQTTPSSNRFKGIFPELLSTALKPLMLTLFNTTIPTPSLDENDENFGETSDKFVDENVTAKFLPSLSVEEFSASTSLPETMIENISDIQSTILPEFITDISHTSEQTSTIIDEDSIPKIHPFTPNIPKIDSFVSETTDRSETEESILISKNTSATTEDSFSDQFMSTATTTTTTFSPTLKIHEKEETEEPDDWNWSQSSTKSVEKIEQTTTIVNDFTMDSVQTLDEDDVKIIKITVGLPTTTPISNLIHHSNSAVSDDNDTTRGGTSSWTIALAIIFALVILAGACATLIFRYVRRSRKLHGKYNPAREESILSSNYSMPMATVTKEERLI</sequence>
<dbReference type="PROSITE" id="PS50026">
    <property type="entry name" value="EGF_3"/>
    <property type="match status" value="3"/>
</dbReference>
<evidence type="ECO:0000256" key="5">
    <source>
        <dbReference type="PROSITE-ProRule" id="PRU00076"/>
    </source>
</evidence>
<protein>
    <submittedName>
        <fullName evidence="10">EGF-like domain-containing protein</fullName>
    </submittedName>
</protein>
<keyword evidence="9" id="KW-1185">Reference proteome</keyword>
<reference evidence="8 9" key="2">
    <citation type="submission" date="2018-08" db="EMBL/GenBank/DDBJ databases">
        <authorList>
            <person name="Laetsch R D."/>
            <person name="Stevens L."/>
            <person name="Kumar S."/>
            <person name="Blaxter L. M."/>
        </authorList>
    </citation>
    <scope>NUCLEOTIDE SEQUENCE [LARGE SCALE GENOMIC DNA]</scope>
</reference>
<dbReference type="PANTHER" id="PTHR24049">
    <property type="entry name" value="CRUMBS FAMILY MEMBER"/>
    <property type="match status" value="1"/>
</dbReference>
<keyword evidence="3" id="KW-0677">Repeat</keyword>
<keyword evidence="1 5" id="KW-0245">EGF-like domain</keyword>
<evidence type="ECO:0000256" key="3">
    <source>
        <dbReference type="ARBA" id="ARBA00022737"/>
    </source>
</evidence>
<dbReference type="CDD" id="cd00054">
    <property type="entry name" value="EGF_CA"/>
    <property type="match status" value="1"/>
</dbReference>
<feature type="transmembrane region" description="Helical" evidence="6">
    <location>
        <begin position="763"/>
        <end position="788"/>
    </location>
</feature>
<dbReference type="STRING" id="42157.A0A182EIX7"/>
<dbReference type="GO" id="GO:0005886">
    <property type="term" value="C:plasma membrane"/>
    <property type="evidence" value="ECO:0007669"/>
    <property type="project" value="TreeGrafter"/>
</dbReference>
<comment type="caution">
    <text evidence="5">Lacks conserved residue(s) required for the propagation of feature annotation.</text>
</comment>
<evidence type="ECO:0000256" key="1">
    <source>
        <dbReference type="ARBA" id="ARBA00022536"/>
    </source>
</evidence>
<organism evidence="10">
    <name type="scientific">Onchocerca ochengi</name>
    <name type="common">Filarial nematode worm</name>
    <dbReference type="NCBI Taxonomy" id="42157"/>
    <lineage>
        <taxon>Eukaryota</taxon>
        <taxon>Metazoa</taxon>
        <taxon>Ecdysozoa</taxon>
        <taxon>Nematoda</taxon>
        <taxon>Chromadorea</taxon>
        <taxon>Rhabditida</taxon>
        <taxon>Spirurina</taxon>
        <taxon>Spiruromorpha</taxon>
        <taxon>Filarioidea</taxon>
        <taxon>Onchocercidae</taxon>
        <taxon>Onchocerca</taxon>
    </lineage>
</organism>
<dbReference type="EMBL" id="UYRW01003178">
    <property type="protein sequence ID" value="VDK88191.1"/>
    <property type="molecule type" value="Genomic_DNA"/>
</dbReference>
<proteinExistence type="predicted"/>
<dbReference type="PROSITE" id="PS00022">
    <property type="entry name" value="EGF_1"/>
    <property type="match status" value="2"/>
</dbReference>
<evidence type="ECO:0000256" key="6">
    <source>
        <dbReference type="SAM" id="Phobius"/>
    </source>
</evidence>
<keyword evidence="6" id="KW-0472">Membrane</keyword>
<gene>
    <name evidence="8" type="ORF">NOO_LOCUS8060</name>
</gene>
<keyword evidence="6" id="KW-0812">Transmembrane</keyword>
<feature type="disulfide bond" evidence="5">
    <location>
        <begin position="336"/>
        <end position="345"/>
    </location>
</feature>
<keyword evidence="2" id="KW-0732">Signal</keyword>
<dbReference type="PANTHER" id="PTHR24049:SF22">
    <property type="entry name" value="DROSOPHILA CRUMBS HOMOLOG"/>
    <property type="match status" value="1"/>
</dbReference>
<feature type="domain" description="EGF-like" evidence="7">
    <location>
        <begin position="275"/>
        <end position="311"/>
    </location>
</feature>
<dbReference type="OrthoDB" id="283575at2759"/>
<evidence type="ECO:0000313" key="10">
    <source>
        <dbReference type="WBParaSite" id="nOo.2.0.1.t08060-RA"/>
    </source>
</evidence>
<evidence type="ECO:0000313" key="9">
    <source>
        <dbReference type="Proteomes" id="UP000271087"/>
    </source>
</evidence>
<dbReference type="InterPro" id="IPR000742">
    <property type="entry name" value="EGF"/>
</dbReference>